<feature type="domain" description="Aconitase A/isopropylmalate dehydratase small subunit swivel" evidence="11">
    <location>
        <begin position="1"/>
        <end position="123"/>
    </location>
</feature>
<comment type="catalytic activity">
    <reaction evidence="1 10">
        <text>(2R,3S)-3-isopropylmalate = (2S)-2-isopropylmalate</text>
        <dbReference type="Rhea" id="RHEA:32287"/>
        <dbReference type="ChEBI" id="CHEBI:1178"/>
        <dbReference type="ChEBI" id="CHEBI:35121"/>
        <dbReference type="EC" id="4.2.1.33"/>
    </reaction>
</comment>
<dbReference type="AlphaFoldDB" id="A0A0R2CK43"/>
<evidence type="ECO:0000313" key="13">
    <source>
        <dbReference type="Proteomes" id="UP000051131"/>
    </source>
</evidence>
<protein>
    <recommendedName>
        <fullName evidence="10">3-isopropylmalate dehydratase small subunit</fullName>
        <ecNumber evidence="10">4.2.1.33</ecNumber>
    </recommendedName>
    <alternativeName>
        <fullName evidence="10">Alpha-IPM isomerase</fullName>
        <shortName evidence="10">IPMI</shortName>
    </alternativeName>
    <alternativeName>
        <fullName evidence="10">Isopropylmalate isomerase</fullName>
    </alternativeName>
</protein>
<dbReference type="CDD" id="cd01577">
    <property type="entry name" value="IPMI_Swivel"/>
    <property type="match status" value="1"/>
</dbReference>
<dbReference type="FunFam" id="3.20.19.10:FF:000003">
    <property type="entry name" value="3-isopropylmalate dehydratase small subunit"/>
    <property type="match status" value="1"/>
</dbReference>
<keyword evidence="12" id="KW-0413">Isomerase</keyword>
<dbReference type="GO" id="GO:0009098">
    <property type="term" value="P:L-leucine biosynthetic process"/>
    <property type="evidence" value="ECO:0007669"/>
    <property type="project" value="UniProtKB-UniRule"/>
</dbReference>
<evidence type="ECO:0000256" key="9">
    <source>
        <dbReference type="ARBA" id="ARBA00023304"/>
    </source>
</evidence>
<keyword evidence="8 10" id="KW-0456">Lyase</keyword>
<reference evidence="12 13" key="1">
    <citation type="journal article" date="2015" name="Genome Announc.">
        <title>Expanding the biotechnology potential of lactobacilli through comparative genomics of 213 strains and associated genera.</title>
        <authorList>
            <person name="Sun Z."/>
            <person name="Harris H.M."/>
            <person name="McCann A."/>
            <person name="Guo C."/>
            <person name="Argimon S."/>
            <person name="Zhang W."/>
            <person name="Yang X."/>
            <person name="Jeffery I.B."/>
            <person name="Cooney J.C."/>
            <person name="Kagawa T.F."/>
            <person name="Liu W."/>
            <person name="Song Y."/>
            <person name="Salvetti E."/>
            <person name="Wrobel A."/>
            <person name="Rasinkangas P."/>
            <person name="Parkhill J."/>
            <person name="Rea M.C."/>
            <person name="O'Sullivan O."/>
            <person name="Ritari J."/>
            <person name="Douillard F.P."/>
            <person name="Paul Ross R."/>
            <person name="Yang R."/>
            <person name="Briner A.E."/>
            <person name="Felis G.E."/>
            <person name="de Vos W.M."/>
            <person name="Barrangou R."/>
            <person name="Klaenhammer T.R."/>
            <person name="Caufield P.W."/>
            <person name="Cui Y."/>
            <person name="Zhang H."/>
            <person name="O'Toole P.W."/>
        </authorList>
    </citation>
    <scope>NUCLEOTIDE SEQUENCE [LARGE SCALE GENOMIC DNA]</scope>
    <source>
        <strain evidence="12 13">DSM 21116</strain>
    </source>
</reference>
<keyword evidence="13" id="KW-1185">Reference proteome</keyword>
<keyword evidence="9 10" id="KW-0100">Branched-chain amino acid biosynthesis</keyword>
<dbReference type="NCBIfam" id="NF002458">
    <property type="entry name" value="PRK01641.1"/>
    <property type="match status" value="1"/>
</dbReference>
<dbReference type="NCBIfam" id="TIGR00171">
    <property type="entry name" value="leuD"/>
    <property type="match status" value="1"/>
</dbReference>
<dbReference type="Proteomes" id="UP000051131">
    <property type="component" value="Unassembled WGS sequence"/>
</dbReference>
<sequence>MEAIKIHKGTTLPLMNNNIDTDQIIPKQFLKNILKVGYGNHLFHDWRFLDNGSPNPKFILNRPEYKDATILITGDNFGCGSSREHAAWALKDWGFKIIIAGSYSDIFFMNCTKNGILPIVLPQIAREKFAQLASNDEITVSLLHQKVICHDRIYSFDIDPTWKQKFIDGIDDIELTLKQEHKIQSFEKSIPIFE</sequence>
<dbReference type="InterPro" id="IPR015928">
    <property type="entry name" value="Aconitase/3IPM_dehydase_swvl"/>
</dbReference>
<dbReference type="STRING" id="1423729.FC80_GL000195"/>
<evidence type="ECO:0000256" key="1">
    <source>
        <dbReference type="ARBA" id="ARBA00000491"/>
    </source>
</evidence>
<dbReference type="EC" id="4.2.1.33" evidence="10"/>
<evidence type="ECO:0000256" key="7">
    <source>
        <dbReference type="ARBA" id="ARBA00022605"/>
    </source>
</evidence>
<dbReference type="GO" id="GO:0016853">
    <property type="term" value="F:isomerase activity"/>
    <property type="evidence" value="ECO:0007669"/>
    <property type="project" value="UniProtKB-KW"/>
</dbReference>
<dbReference type="PANTHER" id="PTHR43345:SF5">
    <property type="entry name" value="3-ISOPROPYLMALATE DEHYDRATASE SMALL SUBUNIT"/>
    <property type="match status" value="1"/>
</dbReference>
<dbReference type="PATRIC" id="fig|1423729.3.peg.196"/>
<comment type="similarity">
    <text evidence="4 10">Belongs to the LeuD family. LeuD type 1 subfamily.</text>
</comment>
<dbReference type="RefSeq" id="WP_057828489.1">
    <property type="nucleotide sequence ID" value="NZ_AYZE01000008.1"/>
</dbReference>
<proteinExistence type="inferred from homology"/>
<dbReference type="PANTHER" id="PTHR43345">
    <property type="entry name" value="3-ISOPROPYLMALATE DEHYDRATASE SMALL SUBUNIT 2-RELATED-RELATED"/>
    <property type="match status" value="1"/>
</dbReference>
<keyword evidence="7 10" id="KW-0028">Amino-acid biosynthesis</keyword>
<dbReference type="GO" id="GO:0009316">
    <property type="term" value="C:3-isopropylmalate dehydratase complex"/>
    <property type="evidence" value="ECO:0007669"/>
    <property type="project" value="InterPro"/>
</dbReference>
<dbReference type="Pfam" id="PF00694">
    <property type="entry name" value="Aconitase_C"/>
    <property type="match status" value="1"/>
</dbReference>
<dbReference type="InterPro" id="IPR004431">
    <property type="entry name" value="3-IsopropMal_deHydase_ssu"/>
</dbReference>
<gene>
    <name evidence="10" type="primary">leuD</name>
    <name evidence="12" type="ORF">FC80_GL000195</name>
</gene>
<evidence type="ECO:0000256" key="6">
    <source>
        <dbReference type="ARBA" id="ARBA00022430"/>
    </source>
</evidence>
<comment type="function">
    <text evidence="2 10">Catalyzes the isomerization between 2-isopropylmalate and 3-isopropylmalate, via the formation of 2-isopropylmaleate.</text>
</comment>
<evidence type="ECO:0000256" key="5">
    <source>
        <dbReference type="ARBA" id="ARBA00011271"/>
    </source>
</evidence>
<dbReference type="Gene3D" id="3.20.19.10">
    <property type="entry name" value="Aconitase, domain 4"/>
    <property type="match status" value="1"/>
</dbReference>
<dbReference type="InterPro" id="IPR000573">
    <property type="entry name" value="AconitaseA/IPMdHydase_ssu_swvl"/>
</dbReference>
<evidence type="ECO:0000256" key="4">
    <source>
        <dbReference type="ARBA" id="ARBA00009845"/>
    </source>
</evidence>
<comment type="pathway">
    <text evidence="3 10">Amino-acid biosynthesis; L-leucine biosynthesis; L-leucine from 3-methyl-2-oxobutanoate: step 2/4.</text>
</comment>
<dbReference type="EMBL" id="AYZE01000008">
    <property type="protein sequence ID" value="KRM92015.1"/>
    <property type="molecule type" value="Genomic_DNA"/>
</dbReference>
<comment type="caution">
    <text evidence="12">The sequence shown here is derived from an EMBL/GenBank/DDBJ whole genome shotgun (WGS) entry which is preliminary data.</text>
</comment>
<evidence type="ECO:0000256" key="10">
    <source>
        <dbReference type="HAMAP-Rule" id="MF_01031"/>
    </source>
</evidence>
<evidence type="ECO:0000256" key="8">
    <source>
        <dbReference type="ARBA" id="ARBA00023239"/>
    </source>
</evidence>
<accession>A0A0R2CK43</accession>
<dbReference type="HAMAP" id="MF_01031">
    <property type="entry name" value="LeuD_type1"/>
    <property type="match status" value="1"/>
</dbReference>
<evidence type="ECO:0000256" key="2">
    <source>
        <dbReference type="ARBA" id="ARBA00002695"/>
    </source>
</evidence>
<evidence type="ECO:0000259" key="11">
    <source>
        <dbReference type="Pfam" id="PF00694"/>
    </source>
</evidence>
<dbReference type="GO" id="GO:0003861">
    <property type="term" value="F:3-isopropylmalate dehydratase activity"/>
    <property type="evidence" value="ECO:0007669"/>
    <property type="project" value="UniProtKB-UniRule"/>
</dbReference>
<evidence type="ECO:0000313" key="12">
    <source>
        <dbReference type="EMBL" id="KRM92015.1"/>
    </source>
</evidence>
<dbReference type="OrthoDB" id="9777465at2"/>
<organism evidence="12 13">
    <name type="scientific">Liquorilactobacillus cacaonum DSM 21116</name>
    <dbReference type="NCBI Taxonomy" id="1423729"/>
    <lineage>
        <taxon>Bacteria</taxon>
        <taxon>Bacillati</taxon>
        <taxon>Bacillota</taxon>
        <taxon>Bacilli</taxon>
        <taxon>Lactobacillales</taxon>
        <taxon>Lactobacillaceae</taxon>
        <taxon>Liquorilactobacillus</taxon>
    </lineage>
</organism>
<evidence type="ECO:0000256" key="3">
    <source>
        <dbReference type="ARBA" id="ARBA00004729"/>
    </source>
</evidence>
<keyword evidence="6 10" id="KW-0432">Leucine biosynthesis</keyword>
<dbReference type="InterPro" id="IPR033940">
    <property type="entry name" value="IPMI_Swivel"/>
</dbReference>
<dbReference type="UniPathway" id="UPA00048">
    <property type="reaction ID" value="UER00071"/>
</dbReference>
<dbReference type="SUPFAM" id="SSF52016">
    <property type="entry name" value="LeuD/IlvD-like"/>
    <property type="match status" value="1"/>
</dbReference>
<comment type="subunit">
    <text evidence="5 10">Heterodimer of LeuC and LeuD.</text>
</comment>
<name>A0A0R2CK43_9LACO</name>
<dbReference type="InterPro" id="IPR050075">
    <property type="entry name" value="LeuD"/>
</dbReference>